<dbReference type="EC" id="3.4.24.-" evidence="13"/>
<evidence type="ECO:0000256" key="5">
    <source>
        <dbReference type="ARBA" id="ARBA00022692"/>
    </source>
</evidence>
<dbReference type="InterPro" id="IPR008915">
    <property type="entry name" value="Peptidase_M50"/>
</dbReference>
<evidence type="ECO:0000256" key="1">
    <source>
        <dbReference type="ARBA" id="ARBA00001947"/>
    </source>
</evidence>
<evidence type="ECO:0000259" key="12">
    <source>
        <dbReference type="PROSITE" id="PS50106"/>
    </source>
</evidence>
<dbReference type="SMART" id="SM00228">
    <property type="entry name" value="PDZ"/>
    <property type="match status" value="2"/>
</dbReference>
<dbReference type="OrthoDB" id="9782003at2"/>
<keyword evidence="10 11" id="KW-0472">Membrane</keyword>
<keyword evidence="14" id="KW-1185">Reference proteome</keyword>
<protein>
    <submittedName>
        <fullName evidence="13">Zinc metalloprotease</fullName>
        <ecNumber evidence="13">3.4.24.-</ecNumber>
    </submittedName>
</protein>
<keyword evidence="9 13" id="KW-0482">Metalloprotease</keyword>
<dbReference type="SUPFAM" id="SSF50156">
    <property type="entry name" value="PDZ domain-like"/>
    <property type="match status" value="2"/>
</dbReference>
<dbReference type="GO" id="GO:0006508">
    <property type="term" value="P:proteolysis"/>
    <property type="evidence" value="ECO:0007669"/>
    <property type="project" value="UniProtKB-KW"/>
</dbReference>
<dbReference type="PANTHER" id="PTHR42837">
    <property type="entry name" value="REGULATOR OF SIGMA-E PROTEASE RSEP"/>
    <property type="match status" value="1"/>
</dbReference>
<dbReference type="PANTHER" id="PTHR42837:SF2">
    <property type="entry name" value="MEMBRANE METALLOPROTEASE ARASP2, CHLOROPLASTIC-RELATED"/>
    <property type="match status" value="1"/>
</dbReference>
<comment type="cofactor">
    <cofactor evidence="1">
        <name>Zn(2+)</name>
        <dbReference type="ChEBI" id="CHEBI:29105"/>
    </cofactor>
</comment>
<dbReference type="GO" id="GO:0016020">
    <property type="term" value="C:membrane"/>
    <property type="evidence" value="ECO:0007669"/>
    <property type="project" value="UniProtKB-SubCell"/>
</dbReference>
<dbReference type="InterPro" id="IPR036034">
    <property type="entry name" value="PDZ_sf"/>
</dbReference>
<comment type="similarity">
    <text evidence="3">Belongs to the peptidase M50B family.</text>
</comment>
<feature type="transmembrane region" description="Helical" evidence="11">
    <location>
        <begin position="144"/>
        <end position="168"/>
    </location>
</feature>
<evidence type="ECO:0000256" key="4">
    <source>
        <dbReference type="ARBA" id="ARBA00022670"/>
    </source>
</evidence>
<dbReference type="InterPro" id="IPR004387">
    <property type="entry name" value="Pept_M50_Zn"/>
</dbReference>
<dbReference type="AlphaFoldDB" id="A0A517R708"/>
<dbReference type="KEGG" id="svp:Pan189_40690"/>
<evidence type="ECO:0000256" key="11">
    <source>
        <dbReference type="SAM" id="Phobius"/>
    </source>
</evidence>
<proteinExistence type="inferred from homology"/>
<feature type="transmembrane region" description="Helical" evidence="11">
    <location>
        <begin position="680"/>
        <end position="699"/>
    </location>
</feature>
<feature type="domain" description="PDZ" evidence="12">
    <location>
        <begin position="333"/>
        <end position="383"/>
    </location>
</feature>
<evidence type="ECO:0000256" key="6">
    <source>
        <dbReference type="ARBA" id="ARBA00022801"/>
    </source>
</evidence>
<name>A0A517R708_9PLAN</name>
<evidence type="ECO:0000256" key="7">
    <source>
        <dbReference type="ARBA" id="ARBA00022833"/>
    </source>
</evidence>
<evidence type="ECO:0000256" key="8">
    <source>
        <dbReference type="ARBA" id="ARBA00022989"/>
    </source>
</evidence>
<evidence type="ECO:0000313" key="13">
    <source>
        <dbReference type="EMBL" id="QDT39660.1"/>
    </source>
</evidence>
<comment type="subcellular location">
    <subcellularLocation>
        <location evidence="2">Membrane</location>
        <topology evidence="2">Multi-pass membrane protein</topology>
    </subcellularLocation>
</comment>
<organism evidence="13 14">
    <name type="scientific">Stratiformator vulcanicus</name>
    <dbReference type="NCBI Taxonomy" id="2527980"/>
    <lineage>
        <taxon>Bacteria</taxon>
        <taxon>Pseudomonadati</taxon>
        <taxon>Planctomycetota</taxon>
        <taxon>Planctomycetia</taxon>
        <taxon>Planctomycetales</taxon>
        <taxon>Planctomycetaceae</taxon>
        <taxon>Stratiformator</taxon>
    </lineage>
</organism>
<dbReference type="Pfam" id="PF02163">
    <property type="entry name" value="Peptidase_M50"/>
    <property type="match status" value="1"/>
</dbReference>
<dbReference type="EMBL" id="CP036268">
    <property type="protein sequence ID" value="QDT39660.1"/>
    <property type="molecule type" value="Genomic_DNA"/>
</dbReference>
<dbReference type="CDD" id="cd06163">
    <property type="entry name" value="S2P-M50_PDZ_RseP-like"/>
    <property type="match status" value="2"/>
</dbReference>
<evidence type="ECO:0000256" key="3">
    <source>
        <dbReference type="ARBA" id="ARBA00007931"/>
    </source>
</evidence>
<sequence>MESHGGDEVDILTALDPHSFSALFGAADLFAGLFAELTMGGLGSKAAFLVLAAIGLGLVIFFHELGHFAVAKWCDVRVERFSIGLGPVVWSKKWGETEYAISAVPFGGYVKMLGQDDADPSQLSSEEIAEDPRSYSAKPVWQRMLIISAGVTMNVLTAVLFFAGAFGLGVMRQAPVVGWVQPGSPAWTAGLRLGDVIETINDRDVNAFTDLNRGVALSRDAVNITGTHSDGAEFDYTIVPDLSGTRRFLGVGASADLKVAAIDIEGKPTAMPGSAAADAEPKFESKDQIVRLGDTKVDDFAAYVKYLAANRDQSVEYHVQRKSKSGEDDSTTTVTINVPARPARLLGLMADVNNLTGVIDDSPAQKAGLKPGDRLVRIDGEDVGQGIDPLILPHYFADRAGEEVEVTFTRQVPGGEREERTVMIVPNDRPGWVESGLPKRGVPLDVPAIGIAYHISERVIGVVEGSPADEAGIQNNDHLESISFTRPPGAPEDGLESEVETVKFLDSDNGRDVENYVYAFDTMQKFPNRKVKLTVRRENKLIDFEIEPSTTLENGWHLPMRGLALYPLVQELQAEDAGEAMAFGVSSTRNSIVDIYLTLRNLFTGDLSVRELRGPLGIAGIAVEVAQQGLAELLMFLGFLSVNLAVLNFLPIPVLDGGHMVFLIWEGVTRKKPNERVMTTAIYIGILFILTLMVTVIYLDIARMVTGG</sequence>
<keyword evidence="4 13" id="KW-0645">Protease</keyword>
<dbReference type="Proteomes" id="UP000317318">
    <property type="component" value="Chromosome"/>
</dbReference>
<keyword evidence="7" id="KW-0862">Zinc</keyword>
<keyword evidence="8 11" id="KW-1133">Transmembrane helix</keyword>
<dbReference type="InterPro" id="IPR001478">
    <property type="entry name" value="PDZ"/>
</dbReference>
<feature type="domain" description="PDZ" evidence="12">
    <location>
        <begin position="164"/>
        <end position="209"/>
    </location>
</feature>
<evidence type="ECO:0000313" key="14">
    <source>
        <dbReference type="Proteomes" id="UP000317318"/>
    </source>
</evidence>
<keyword evidence="6 13" id="KW-0378">Hydrolase</keyword>
<keyword evidence="5 11" id="KW-0812">Transmembrane</keyword>
<feature type="transmembrane region" description="Helical" evidence="11">
    <location>
        <begin position="46"/>
        <end position="63"/>
    </location>
</feature>
<dbReference type="PROSITE" id="PS50106">
    <property type="entry name" value="PDZ"/>
    <property type="match status" value="2"/>
</dbReference>
<evidence type="ECO:0000256" key="2">
    <source>
        <dbReference type="ARBA" id="ARBA00004141"/>
    </source>
</evidence>
<gene>
    <name evidence="13" type="ORF">Pan189_40690</name>
</gene>
<dbReference type="Pfam" id="PF17820">
    <property type="entry name" value="PDZ_6"/>
    <property type="match status" value="2"/>
</dbReference>
<dbReference type="Gene3D" id="2.30.42.10">
    <property type="match status" value="4"/>
</dbReference>
<evidence type="ECO:0000256" key="10">
    <source>
        <dbReference type="ARBA" id="ARBA00023136"/>
    </source>
</evidence>
<dbReference type="InterPro" id="IPR041489">
    <property type="entry name" value="PDZ_6"/>
</dbReference>
<accession>A0A517R708</accession>
<evidence type="ECO:0000256" key="9">
    <source>
        <dbReference type="ARBA" id="ARBA00023049"/>
    </source>
</evidence>
<dbReference type="GO" id="GO:0004222">
    <property type="term" value="F:metalloendopeptidase activity"/>
    <property type="evidence" value="ECO:0007669"/>
    <property type="project" value="InterPro"/>
</dbReference>
<reference evidence="13 14" key="1">
    <citation type="submission" date="2019-02" db="EMBL/GenBank/DDBJ databases">
        <title>Deep-cultivation of Planctomycetes and their phenomic and genomic characterization uncovers novel biology.</title>
        <authorList>
            <person name="Wiegand S."/>
            <person name="Jogler M."/>
            <person name="Boedeker C."/>
            <person name="Pinto D."/>
            <person name="Vollmers J."/>
            <person name="Rivas-Marin E."/>
            <person name="Kohn T."/>
            <person name="Peeters S.H."/>
            <person name="Heuer A."/>
            <person name="Rast P."/>
            <person name="Oberbeckmann S."/>
            <person name="Bunk B."/>
            <person name="Jeske O."/>
            <person name="Meyerdierks A."/>
            <person name="Storesund J.E."/>
            <person name="Kallscheuer N."/>
            <person name="Luecker S."/>
            <person name="Lage O.M."/>
            <person name="Pohl T."/>
            <person name="Merkel B.J."/>
            <person name="Hornburger P."/>
            <person name="Mueller R.-W."/>
            <person name="Bruemmer F."/>
            <person name="Labrenz M."/>
            <person name="Spormann A.M."/>
            <person name="Op den Camp H."/>
            <person name="Overmann J."/>
            <person name="Amann R."/>
            <person name="Jetten M.S.M."/>
            <person name="Mascher T."/>
            <person name="Medema M.H."/>
            <person name="Devos D.P."/>
            <person name="Kaster A.-K."/>
            <person name="Ovreas L."/>
            <person name="Rohde M."/>
            <person name="Galperin M.Y."/>
            <person name="Jogler C."/>
        </authorList>
    </citation>
    <scope>NUCLEOTIDE SEQUENCE [LARGE SCALE GENOMIC DNA]</scope>
    <source>
        <strain evidence="13 14">Pan189</strain>
    </source>
</reference>